<feature type="domain" description="Glycosyltransferase family 18 catalytic" evidence="1">
    <location>
        <begin position="2"/>
        <end position="56"/>
    </location>
</feature>
<evidence type="ECO:0000259" key="1">
    <source>
        <dbReference type="Pfam" id="PF15024"/>
    </source>
</evidence>
<dbReference type="Pfam" id="PF15024">
    <property type="entry name" value="Glyco_transf_18"/>
    <property type="match status" value="1"/>
</dbReference>
<reference evidence="2 3" key="1">
    <citation type="submission" date="2021-06" db="EMBL/GenBank/DDBJ databases">
        <authorList>
            <person name="Palmer J.M."/>
        </authorList>
    </citation>
    <scope>NUCLEOTIDE SEQUENCE [LARGE SCALE GENOMIC DNA]</scope>
    <source>
        <strain evidence="2 3">GA_2019</strain>
        <tissue evidence="2">Muscle</tissue>
    </source>
</reference>
<evidence type="ECO:0000313" key="3">
    <source>
        <dbReference type="Proteomes" id="UP001476798"/>
    </source>
</evidence>
<keyword evidence="3" id="KW-1185">Reference proteome</keyword>
<sequence length="63" mass="7472">VEIRTSFGGLYRSMSQREEFRWMMMRIKRMAEPWLSAIHSLAAKQNLTKRRKKKVSSMNGTSH</sequence>
<feature type="non-terminal residue" evidence="2">
    <location>
        <position position="1"/>
    </location>
</feature>
<accession>A0ABV0NIE9</accession>
<protein>
    <submittedName>
        <fullName evidence="2">Alpha-1,6-mannosylglycoprotein 6-beta-N-acetylglucosaminyltransferase A</fullName>
    </submittedName>
</protein>
<dbReference type="Proteomes" id="UP001476798">
    <property type="component" value="Unassembled WGS sequence"/>
</dbReference>
<name>A0ABV0NIE9_9TELE</name>
<evidence type="ECO:0000313" key="2">
    <source>
        <dbReference type="EMBL" id="MEQ2171183.1"/>
    </source>
</evidence>
<comment type="caution">
    <text evidence="2">The sequence shown here is derived from an EMBL/GenBank/DDBJ whole genome shotgun (WGS) entry which is preliminary data.</text>
</comment>
<dbReference type="EMBL" id="JAHRIO010040402">
    <property type="protein sequence ID" value="MEQ2171183.1"/>
    <property type="molecule type" value="Genomic_DNA"/>
</dbReference>
<gene>
    <name evidence="2" type="primary">MGAT5_2</name>
    <name evidence="2" type="ORF">GOODEAATRI_008052</name>
</gene>
<dbReference type="InterPro" id="IPR026116">
    <property type="entry name" value="GT18_cat"/>
</dbReference>
<proteinExistence type="predicted"/>
<organism evidence="2 3">
    <name type="scientific">Goodea atripinnis</name>
    <dbReference type="NCBI Taxonomy" id="208336"/>
    <lineage>
        <taxon>Eukaryota</taxon>
        <taxon>Metazoa</taxon>
        <taxon>Chordata</taxon>
        <taxon>Craniata</taxon>
        <taxon>Vertebrata</taxon>
        <taxon>Euteleostomi</taxon>
        <taxon>Actinopterygii</taxon>
        <taxon>Neopterygii</taxon>
        <taxon>Teleostei</taxon>
        <taxon>Neoteleostei</taxon>
        <taxon>Acanthomorphata</taxon>
        <taxon>Ovalentaria</taxon>
        <taxon>Atherinomorphae</taxon>
        <taxon>Cyprinodontiformes</taxon>
        <taxon>Goodeidae</taxon>
        <taxon>Goodea</taxon>
    </lineage>
</organism>